<dbReference type="InterPro" id="IPR011875">
    <property type="entry name" value="M1P_synthase"/>
</dbReference>
<gene>
    <name evidence="4" type="ORF">BCL65_1152</name>
</gene>
<evidence type="ECO:0000256" key="2">
    <source>
        <dbReference type="ARBA" id="ARBA00022679"/>
    </source>
</evidence>
<dbReference type="SUPFAM" id="SSF53756">
    <property type="entry name" value="UDP-Glycosyltransferase/glycogen phosphorylase"/>
    <property type="match status" value="1"/>
</dbReference>
<feature type="domain" description="Glycosyltransferase subfamily 4-like N-terminal" evidence="3">
    <location>
        <begin position="32"/>
        <end position="196"/>
    </location>
</feature>
<dbReference type="Pfam" id="PF13439">
    <property type="entry name" value="Glyco_transf_4"/>
    <property type="match status" value="1"/>
</dbReference>
<comment type="caution">
    <text evidence="4">The sequence shown here is derived from an EMBL/GenBank/DDBJ whole genome shotgun (WGS) entry which is preliminary data.</text>
</comment>
<name>A0ABX5EC67_9MICO</name>
<organism evidence="4 5">
    <name type="scientific">Isoptericola halotolerans</name>
    <dbReference type="NCBI Taxonomy" id="300560"/>
    <lineage>
        <taxon>Bacteria</taxon>
        <taxon>Bacillati</taxon>
        <taxon>Actinomycetota</taxon>
        <taxon>Actinomycetes</taxon>
        <taxon>Micrococcales</taxon>
        <taxon>Promicromonosporaceae</taxon>
        <taxon>Isoptericola</taxon>
    </lineage>
</organism>
<accession>A0ABX5EC67</accession>
<dbReference type="PANTHER" id="PTHR12526">
    <property type="entry name" value="GLYCOSYLTRANSFERASE"/>
    <property type="match status" value="1"/>
</dbReference>
<keyword evidence="5" id="KW-1185">Reference proteome</keyword>
<dbReference type="Pfam" id="PF13692">
    <property type="entry name" value="Glyco_trans_1_4"/>
    <property type="match status" value="1"/>
</dbReference>
<reference evidence="4 5" key="1">
    <citation type="submission" date="2018-03" db="EMBL/GenBank/DDBJ databases">
        <title>Comparative analysis of microorganisms from saline springs in Andes Mountain Range, Colombia.</title>
        <authorList>
            <person name="Rubin E."/>
        </authorList>
    </citation>
    <scope>NUCLEOTIDE SEQUENCE [LARGE SCALE GENOMIC DNA]</scope>
    <source>
        <strain evidence="4 5">CG 23</strain>
    </source>
</reference>
<dbReference type="Proteomes" id="UP000239895">
    <property type="component" value="Unassembled WGS sequence"/>
</dbReference>
<evidence type="ECO:0000259" key="3">
    <source>
        <dbReference type="Pfam" id="PF13439"/>
    </source>
</evidence>
<sequence>MPHDAAGSATLRCVSTPLRIDLLTREFPPHVYGGAGVHVAELSAVLRPHADVRVRCFDGPRADAEHVTGYDEPATLAGANATLRTLGVDLAMADDVAGADVVHSHTWYANMAGHLGGLLHGVPHVVTAHSLEPLRPWKAEQLGGGYAVSSWAERTAYLGAAGIVAVSAGMRDDILRCYPELDPDRVHVVHNGIDLDGWVRPSDDVVARVAGQHGIDVGRPAVVFVGRITRQKGLPDFLRAAARLPREVQVVLCAGAPDTPEIMAEVRALVDDLRAARGGGAGAGVVWIEEMLPRQDLCAVLAASTVFACPSVYEPLGIVNLEAMAVGLPVVATATGGIPEVVDDGVTGVLVPIEQADDGTGTPLDPERWVSELAAALTAVVGDPTRAAAMGAAGRRRAEEHFAWTSIAERTMDVYRSVLEVETVARGR</sequence>
<protein>
    <submittedName>
        <fullName evidence="4">Glycogen synthase (ADP-glucose)</fullName>
    </submittedName>
</protein>
<keyword evidence="1" id="KW-0328">Glycosyltransferase</keyword>
<dbReference type="CDD" id="cd03801">
    <property type="entry name" value="GT4_PimA-like"/>
    <property type="match status" value="1"/>
</dbReference>
<dbReference type="Gene3D" id="3.40.50.2000">
    <property type="entry name" value="Glycogen Phosphorylase B"/>
    <property type="match status" value="2"/>
</dbReference>
<evidence type="ECO:0000256" key="1">
    <source>
        <dbReference type="ARBA" id="ARBA00022676"/>
    </source>
</evidence>
<dbReference type="NCBIfam" id="TIGR02149">
    <property type="entry name" value="glgA_Coryne"/>
    <property type="match status" value="1"/>
</dbReference>
<keyword evidence="2" id="KW-0808">Transferase</keyword>
<evidence type="ECO:0000313" key="4">
    <source>
        <dbReference type="EMBL" id="PRZ03135.1"/>
    </source>
</evidence>
<evidence type="ECO:0000313" key="5">
    <source>
        <dbReference type="Proteomes" id="UP000239895"/>
    </source>
</evidence>
<proteinExistence type="predicted"/>
<dbReference type="PANTHER" id="PTHR12526:SF590">
    <property type="entry name" value="ALPHA-MALTOSE-1-PHOSPHATE SYNTHASE"/>
    <property type="match status" value="1"/>
</dbReference>
<dbReference type="EMBL" id="PVTX01000015">
    <property type="protein sequence ID" value="PRZ03135.1"/>
    <property type="molecule type" value="Genomic_DNA"/>
</dbReference>
<dbReference type="InterPro" id="IPR028098">
    <property type="entry name" value="Glyco_trans_4-like_N"/>
</dbReference>